<dbReference type="Proteomes" id="UP001432011">
    <property type="component" value="Chromosome"/>
</dbReference>
<dbReference type="EMBL" id="CP108085">
    <property type="protein sequence ID" value="WUP75461.1"/>
    <property type="molecule type" value="Genomic_DNA"/>
</dbReference>
<sequence length="207" mass="22513">MRIDDRRDGGAPDVVKCLRLLSEVAALQKANADIGIGIASIAFHARYATLTIEQPGRSTVDVSVDYSSSRGEALSDALIGEGFPARPVPRDDGTLGMPSPADSALHKHAWILKQIAYGSDPWTVYGRTWSGELMAICFSRNGYTDVVFRIDGYERTLTLSVSHSEDPDLLIGLNYSMVDLISRYCEGLHHLNGLEIGETSGGVRVFI</sequence>
<evidence type="ECO:0000313" key="1">
    <source>
        <dbReference type="EMBL" id="WUP75461.1"/>
    </source>
</evidence>
<proteinExistence type="predicted"/>
<organism evidence="1 2">
    <name type="scientific">Microbispora hainanensis</name>
    <dbReference type="NCBI Taxonomy" id="568844"/>
    <lineage>
        <taxon>Bacteria</taxon>
        <taxon>Bacillati</taxon>
        <taxon>Actinomycetota</taxon>
        <taxon>Actinomycetes</taxon>
        <taxon>Streptosporangiales</taxon>
        <taxon>Streptosporangiaceae</taxon>
        <taxon>Microbispora</taxon>
    </lineage>
</organism>
<name>A0ABZ1SRT7_9ACTN</name>
<keyword evidence="2" id="KW-1185">Reference proteome</keyword>
<protein>
    <submittedName>
        <fullName evidence="1">Uncharacterized protein</fullName>
    </submittedName>
</protein>
<accession>A0ABZ1SRT7</accession>
<dbReference type="RefSeq" id="WP_142652732.1">
    <property type="nucleotide sequence ID" value="NZ_CP108085.1"/>
</dbReference>
<reference evidence="1" key="1">
    <citation type="submission" date="2022-10" db="EMBL/GenBank/DDBJ databases">
        <title>The complete genomes of actinobacterial strains from the NBC collection.</title>
        <authorList>
            <person name="Joergensen T.S."/>
            <person name="Alvarez Arevalo M."/>
            <person name="Sterndorff E.B."/>
            <person name="Faurdal D."/>
            <person name="Vuksanovic O."/>
            <person name="Mourched A.-S."/>
            <person name="Charusanti P."/>
            <person name="Shaw S."/>
            <person name="Blin K."/>
            <person name="Weber T."/>
        </authorList>
    </citation>
    <scope>NUCLEOTIDE SEQUENCE</scope>
    <source>
        <strain evidence="1">NBC_00254</strain>
    </source>
</reference>
<gene>
    <name evidence="1" type="ORF">OG913_00045</name>
</gene>
<evidence type="ECO:0000313" key="2">
    <source>
        <dbReference type="Proteomes" id="UP001432011"/>
    </source>
</evidence>